<feature type="compositionally biased region" description="Polar residues" evidence="1">
    <location>
        <begin position="328"/>
        <end position="337"/>
    </location>
</feature>
<evidence type="ECO:0000313" key="3">
    <source>
        <dbReference type="Proteomes" id="UP000031056"/>
    </source>
</evidence>
<dbReference type="AlphaFoldDB" id="A0A0B2UJH4"/>
<feature type="compositionally biased region" description="Basic and acidic residues" evidence="1">
    <location>
        <begin position="341"/>
        <end position="354"/>
    </location>
</feature>
<protein>
    <submittedName>
        <fullName evidence="2">Uncharacterized protein</fullName>
    </submittedName>
</protein>
<gene>
    <name evidence="2" type="ORF">M896_091250</name>
</gene>
<dbReference type="RefSeq" id="XP_014563239.1">
    <property type="nucleotide sequence ID" value="XM_014707753.1"/>
</dbReference>
<name>A0A0B2UJH4_9MICR</name>
<proteinExistence type="predicted"/>
<organism evidence="2 3">
    <name type="scientific">Ordospora colligata OC4</name>
    <dbReference type="NCBI Taxonomy" id="1354746"/>
    <lineage>
        <taxon>Eukaryota</taxon>
        <taxon>Fungi</taxon>
        <taxon>Fungi incertae sedis</taxon>
        <taxon>Microsporidia</taxon>
        <taxon>Ordosporidae</taxon>
        <taxon>Ordospora</taxon>
    </lineage>
</organism>
<dbReference type="Proteomes" id="UP000031056">
    <property type="component" value="Unassembled WGS sequence"/>
</dbReference>
<evidence type="ECO:0000256" key="1">
    <source>
        <dbReference type="SAM" id="MobiDB-lite"/>
    </source>
</evidence>
<reference evidence="2 3" key="1">
    <citation type="journal article" date="2014" name="MBio">
        <title>The Ordospora colligata genome; evolution of extreme reduction in microsporidia and host-to-parasite horizontal gene transfer.</title>
        <authorList>
            <person name="Pombert J.-F."/>
            <person name="Haag K.L."/>
            <person name="Beidas S."/>
            <person name="Ebert D."/>
            <person name="Keeling P.J."/>
        </authorList>
    </citation>
    <scope>NUCLEOTIDE SEQUENCE [LARGE SCALE GENOMIC DNA]</scope>
    <source>
        <strain evidence="2 3">OC4</strain>
    </source>
</reference>
<dbReference type="EMBL" id="JOKQ01000009">
    <property type="protein sequence ID" value="KHN69197.1"/>
    <property type="molecule type" value="Genomic_DNA"/>
</dbReference>
<feature type="region of interest" description="Disordered" evidence="1">
    <location>
        <begin position="316"/>
        <end position="354"/>
    </location>
</feature>
<dbReference type="VEuPathDB" id="MicrosporidiaDB:M896_091250"/>
<dbReference type="OrthoDB" id="2192449at2759"/>
<dbReference type="InParanoid" id="A0A0B2UJH4"/>
<evidence type="ECO:0000313" key="2">
    <source>
        <dbReference type="EMBL" id="KHN69197.1"/>
    </source>
</evidence>
<comment type="caution">
    <text evidence="2">The sequence shown here is derived from an EMBL/GenBank/DDBJ whole genome shotgun (WGS) entry which is preliminary data.</text>
</comment>
<keyword evidence="3" id="KW-1185">Reference proteome</keyword>
<dbReference type="HOGENOM" id="CLU_652161_0_0_1"/>
<sequence>MHGKTINGACGYEELDTIWCDDSSRLWQGIDVNGSQVIIFEKVMPGLHEKERIKLVSLLMGHAMNARSNALRVSKCFWIDDVLYMIHEGAVHVNSRIMEKYLVDENLGLWIFVQAVYVVGMNIDDEWLCNKISMKSMCIANDGRLLIRWSDIILNFLMMPGNEEKLIMNEVDWSRSGIKGCEVQCEQKYCGTSGTNCGLMGANDRKSVIDRPIMFPMVLKGMFLELMKCFLRVSDMTKDAEKIDACSDNLERHKLDLPMKSFLNDCQMMVDMLFVKGVHMNEVKRWIELMHEASGKSIQKICNGFRNRYKGEITDSRSTPALMDEADNSNGETGNSSMEEESSKNTSDGEYRTRSFGTREYKRGRFHVCEAVPLGDKDKEVKTDEYMNKMLKMLNLQSRKIGIIANAIHRMGNFDGNEKNELACLEEECRILMSDLER</sequence>
<dbReference type="GeneID" id="26262338"/>
<accession>A0A0B2UJH4</accession>